<accession>A0A839SG84</accession>
<evidence type="ECO:0000313" key="3">
    <source>
        <dbReference type="Proteomes" id="UP000539265"/>
    </source>
</evidence>
<protein>
    <submittedName>
        <fullName evidence="2">Uncharacterized protein</fullName>
    </submittedName>
</protein>
<comment type="caution">
    <text evidence="2">The sequence shown here is derived from an EMBL/GenBank/DDBJ whole genome shotgun (WGS) entry which is preliminary data.</text>
</comment>
<feature type="compositionally biased region" description="Acidic residues" evidence="1">
    <location>
        <begin position="38"/>
        <end position="55"/>
    </location>
</feature>
<dbReference type="EMBL" id="JACHWX010000009">
    <property type="protein sequence ID" value="MBB3056816.1"/>
    <property type="molecule type" value="Genomic_DNA"/>
</dbReference>
<evidence type="ECO:0000256" key="1">
    <source>
        <dbReference type="SAM" id="MobiDB-lite"/>
    </source>
</evidence>
<feature type="compositionally biased region" description="Basic and acidic residues" evidence="1">
    <location>
        <begin position="20"/>
        <end position="37"/>
    </location>
</feature>
<keyword evidence="3" id="KW-1185">Reference proteome</keyword>
<dbReference type="Proteomes" id="UP000539265">
    <property type="component" value="Unassembled WGS sequence"/>
</dbReference>
<sequence>MKIKPRHIQRFEAFIQNSKDPNDKDPKETKEDKKTAPVDEDEATQSDSEDENDSIEEIKKYFADQEKKYPYLWKSTI</sequence>
<feature type="region of interest" description="Disordered" evidence="1">
    <location>
        <begin position="1"/>
        <end position="56"/>
    </location>
</feature>
<evidence type="ECO:0000313" key="2">
    <source>
        <dbReference type="EMBL" id="MBB3056816.1"/>
    </source>
</evidence>
<gene>
    <name evidence="2" type="ORF">FHS11_003242</name>
</gene>
<reference evidence="2" key="1">
    <citation type="submission" date="2020-08" db="EMBL/GenBank/DDBJ databases">
        <title>Genomic Encyclopedia of Type Strains, Phase III (KMG-III): the genomes of soil and plant-associated and newly described type strains.</title>
        <authorList>
            <person name="Whitman W."/>
        </authorList>
    </citation>
    <scope>NUCLEOTIDE SEQUENCE [LARGE SCALE GENOMIC DNA]</scope>
    <source>
        <strain evidence="2">CECT 8628</strain>
    </source>
</reference>
<organism evidence="2 3">
    <name type="scientific">Mucilaginibacter gotjawali</name>
    <dbReference type="NCBI Taxonomy" id="1550579"/>
    <lineage>
        <taxon>Bacteria</taxon>
        <taxon>Pseudomonadati</taxon>
        <taxon>Bacteroidota</taxon>
        <taxon>Sphingobacteriia</taxon>
        <taxon>Sphingobacteriales</taxon>
        <taxon>Sphingobacteriaceae</taxon>
        <taxon>Mucilaginibacter</taxon>
    </lineage>
</organism>
<dbReference type="AlphaFoldDB" id="A0A839SG84"/>
<dbReference type="RefSeq" id="WP_183476078.1">
    <property type="nucleotide sequence ID" value="NZ_JACHWX010000009.1"/>
</dbReference>
<proteinExistence type="predicted"/>
<name>A0A839SG84_9SPHI</name>